<dbReference type="Gene3D" id="3.40.50.2000">
    <property type="entry name" value="Glycogen Phosphorylase B"/>
    <property type="match status" value="2"/>
</dbReference>
<dbReference type="GO" id="GO:0009103">
    <property type="term" value="P:lipopolysaccharide biosynthetic process"/>
    <property type="evidence" value="ECO:0007669"/>
    <property type="project" value="TreeGrafter"/>
</dbReference>
<reference evidence="4 5" key="1">
    <citation type="submission" date="2017-08" db="EMBL/GenBank/DDBJ databases">
        <title>Infants hospitalized years apart are colonized by the same room-sourced microbial strains.</title>
        <authorList>
            <person name="Brooks B."/>
            <person name="Olm M.R."/>
            <person name="Firek B.A."/>
            <person name="Baker R."/>
            <person name="Thomas B.C."/>
            <person name="Morowitz M.J."/>
            <person name="Banfield J.F."/>
        </authorList>
    </citation>
    <scope>NUCLEOTIDE SEQUENCE [LARGE SCALE GENOMIC DNA]</scope>
    <source>
        <strain evidence="4">S2_005_001_R2_27</strain>
    </source>
</reference>
<gene>
    <name evidence="4" type="ORF">DI549_21875</name>
</gene>
<name>A0A2W5QP87_ANCNO</name>
<dbReference type="CDD" id="cd03801">
    <property type="entry name" value="GT4_PimA-like"/>
    <property type="match status" value="1"/>
</dbReference>
<dbReference type="PANTHER" id="PTHR46401">
    <property type="entry name" value="GLYCOSYLTRANSFERASE WBBK-RELATED"/>
    <property type="match status" value="1"/>
</dbReference>
<organism evidence="4 5">
    <name type="scientific">Ancylobacter novellus</name>
    <name type="common">Thiobacillus novellus</name>
    <dbReference type="NCBI Taxonomy" id="921"/>
    <lineage>
        <taxon>Bacteria</taxon>
        <taxon>Pseudomonadati</taxon>
        <taxon>Pseudomonadota</taxon>
        <taxon>Alphaproteobacteria</taxon>
        <taxon>Hyphomicrobiales</taxon>
        <taxon>Xanthobacteraceae</taxon>
        <taxon>Ancylobacter</taxon>
    </lineage>
</organism>
<dbReference type="InterPro" id="IPR001296">
    <property type="entry name" value="Glyco_trans_1"/>
</dbReference>
<dbReference type="Pfam" id="PF00534">
    <property type="entry name" value="Glycos_transf_1"/>
    <property type="match status" value="1"/>
</dbReference>
<dbReference type="AlphaFoldDB" id="A0A2W5QP87"/>
<dbReference type="Pfam" id="PF13439">
    <property type="entry name" value="Glyco_transf_4"/>
    <property type="match status" value="1"/>
</dbReference>
<accession>A0A2W5QP87</accession>
<dbReference type="PANTHER" id="PTHR46401:SF2">
    <property type="entry name" value="GLYCOSYLTRANSFERASE WBBK-RELATED"/>
    <property type="match status" value="1"/>
</dbReference>
<dbReference type="InterPro" id="IPR028098">
    <property type="entry name" value="Glyco_trans_4-like_N"/>
</dbReference>
<feature type="domain" description="Glycosyl transferase family 1" evidence="2">
    <location>
        <begin position="187"/>
        <end position="346"/>
    </location>
</feature>
<feature type="domain" description="Glycosyltransferase subfamily 4-like N-terminal" evidence="3">
    <location>
        <begin position="50"/>
        <end position="174"/>
    </location>
</feature>
<evidence type="ECO:0000313" key="5">
    <source>
        <dbReference type="Proteomes" id="UP000248887"/>
    </source>
</evidence>
<dbReference type="SUPFAM" id="SSF53756">
    <property type="entry name" value="UDP-Glycosyltransferase/glycogen phosphorylase"/>
    <property type="match status" value="1"/>
</dbReference>
<keyword evidence="1" id="KW-0808">Transferase</keyword>
<dbReference type="EMBL" id="QFQD01000119">
    <property type="protein sequence ID" value="PZQ78794.1"/>
    <property type="molecule type" value="Genomic_DNA"/>
</dbReference>
<evidence type="ECO:0008006" key="6">
    <source>
        <dbReference type="Google" id="ProtNLM"/>
    </source>
</evidence>
<evidence type="ECO:0000259" key="3">
    <source>
        <dbReference type="Pfam" id="PF13439"/>
    </source>
</evidence>
<sequence length="376" mass="41514">MRVCLSIHHFLDRSAGAPGAVLSLADGLQRCGVDATAVGFDILPKALQGRLATLAYPFWLAGWLWRRRDFDVVDGSTGDLWVYGLLPRRRGQLLVTHTHGLEHVGHVRLMNDVQAGRARVSWKYPYYRGGYRLFEVAKSLRGAELCLFLNEHEKQYAIAQLGIPADICHVVANGCSDVLLDAAPTLPKPDGALNIVQLGSYIARKGIKTAAAALEPFLRAYPDSRMTFLGASCPAQRVRADYPADLQERIDVVERFDRDELMKLVSDKHVLLFPSLFEGAPLALVEGMACGLVPVASDIPGVREVVTDGVDALTFPASDAEGCRVQLGRLADDRALLDRLGRGARRRAEAYRWKTIAQGRVELYRAYLARRANGRR</sequence>
<evidence type="ECO:0000259" key="2">
    <source>
        <dbReference type="Pfam" id="PF00534"/>
    </source>
</evidence>
<evidence type="ECO:0000313" key="4">
    <source>
        <dbReference type="EMBL" id="PZQ78794.1"/>
    </source>
</evidence>
<proteinExistence type="predicted"/>
<comment type="caution">
    <text evidence="4">The sequence shown here is derived from an EMBL/GenBank/DDBJ whole genome shotgun (WGS) entry which is preliminary data.</text>
</comment>
<dbReference type="Proteomes" id="UP000248887">
    <property type="component" value="Unassembled WGS sequence"/>
</dbReference>
<dbReference type="GO" id="GO:0016757">
    <property type="term" value="F:glycosyltransferase activity"/>
    <property type="evidence" value="ECO:0007669"/>
    <property type="project" value="InterPro"/>
</dbReference>
<evidence type="ECO:0000256" key="1">
    <source>
        <dbReference type="ARBA" id="ARBA00022679"/>
    </source>
</evidence>
<protein>
    <recommendedName>
        <fullName evidence="6">Glycosyl transferase group 1</fullName>
    </recommendedName>
</protein>